<feature type="domain" description="PAC" evidence="3">
    <location>
        <begin position="134"/>
        <end position="186"/>
    </location>
</feature>
<dbReference type="SUPFAM" id="SSF55073">
    <property type="entry name" value="Nucleotide cyclase"/>
    <property type="match status" value="1"/>
</dbReference>
<dbReference type="InterPro" id="IPR013655">
    <property type="entry name" value="PAS_fold_3"/>
</dbReference>
<dbReference type="InterPro" id="IPR052155">
    <property type="entry name" value="Biofilm_reg_signaling"/>
</dbReference>
<proteinExistence type="predicted"/>
<sequence>MTGPQTSAIEAVDHRLLAMVATLCVLCLLTGTVIGWIGSRRSRHRPAEAACRDVEDKLARVQAHHQAFVELSAQVLWVADKDAAVTEVNSTWEQLVGLPSELAKGDGWLRVLHPDDVGPMQRLWKEAAAEGAPVDFRHRIRAADGNYVWVRGRARLRRDAAGHPIAWYGSLENIHDQVMAEVALRESEERYRLASRATSDIIWDWSVAEGLKRWAGAYREILGYTDLDRGTDYDWWQSRIAPDDLPRVLESQARALGGTDRRWSEEYRFRTQSGEYIHVRSRSLIIRDACGKPVRIVGSMADITERKKAEAELERAAFHDPLTRLPNRALYLRRLREAIARAERSGGAVALIVLDVNSFKEINDTLGHRGGDEVLIRLSERLQAHLLPSCTVARLGGDEFAVILPNLADAQAFHPLVDILAAQLADTITVDSLIVPISVSAGIAVWPRDATDPDTLLTAADLALYDAKTDAPGTFREYTPVLRTALERRMGMLAAARRGLAERRILAYYQPKVELETGRIMGWEALLRMVGEDGSIRSPADIEAAFCDAEITVSLTDAMLAQVFADMAHWRDAGLDVGRVAINLSAGDFRKQTLANRIRRCAARYGQSLSALDLEVTEGVLIGQLGPDVSRMLEELRAEGVLVALDDFGTGYASLTHLQRFPVDVIKIDKTFIDRIGGPDPKASAVTDAILDMAQRLQMQTVAEGIETVEQAVYLRERGCTIGQGYLFSRPMPATQVPIFLSNHRPENARFGG</sequence>
<feature type="transmembrane region" description="Helical" evidence="1">
    <location>
        <begin position="16"/>
        <end position="37"/>
    </location>
</feature>
<dbReference type="InterPro" id="IPR001633">
    <property type="entry name" value="EAL_dom"/>
</dbReference>
<dbReference type="InterPro" id="IPR035965">
    <property type="entry name" value="PAS-like_dom_sf"/>
</dbReference>
<dbReference type="CDD" id="cd01948">
    <property type="entry name" value="EAL"/>
    <property type="match status" value="1"/>
</dbReference>
<dbReference type="Gene3D" id="3.20.20.450">
    <property type="entry name" value="EAL domain"/>
    <property type="match status" value="1"/>
</dbReference>
<evidence type="ECO:0000259" key="4">
    <source>
        <dbReference type="PROSITE" id="PS50883"/>
    </source>
</evidence>
<dbReference type="PROSITE" id="PS50887">
    <property type="entry name" value="GGDEF"/>
    <property type="match status" value="1"/>
</dbReference>
<dbReference type="NCBIfam" id="TIGR00229">
    <property type="entry name" value="sensory_box"/>
    <property type="match status" value="2"/>
</dbReference>
<dbReference type="SMART" id="SM00052">
    <property type="entry name" value="EAL"/>
    <property type="match status" value="1"/>
</dbReference>
<keyword evidence="1" id="KW-1133">Transmembrane helix</keyword>
<dbReference type="Gene3D" id="3.30.450.20">
    <property type="entry name" value="PAS domain"/>
    <property type="match status" value="2"/>
</dbReference>
<accession>A0A0P0Z3N9</accession>
<evidence type="ECO:0000256" key="1">
    <source>
        <dbReference type="SAM" id="Phobius"/>
    </source>
</evidence>
<keyword evidence="1" id="KW-0472">Membrane</keyword>
<dbReference type="InterPro" id="IPR000014">
    <property type="entry name" value="PAS"/>
</dbReference>
<dbReference type="EMBL" id="LC066377">
    <property type="protein sequence ID" value="BAT28660.1"/>
    <property type="molecule type" value="Genomic_DNA"/>
</dbReference>
<feature type="domain" description="GGDEF" evidence="5">
    <location>
        <begin position="347"/>
        <end position="480"/>
    </location>
</feature>
<dbReference type="CDD" id="cd01949">
    <property type="entry name" value="GGDEF"/>
    <property type="match status" value="1"/>
</dbReference>
<evidence type="ECO:0000313" key="6">
    <source>
        <dbReference type="EMBL" id="BAT28660.1"/>
    </source>
</evidence>
<dbReference type="InterPro" id="IPR000700">
    <property type="entry name" value="PAS-assoc_C"/>
</dbReference>
<dbReference type="InterPro" id="IPR001610">
    <property type="entry name" value="PAC"/>
</dbReference>
<organism evidence="6">
    <name type="scientific">Aureimonas frigidaquae</name>
    <dbReference type="NCBI Taxonomy" id="424757"/>
    <lineage>
        <taxon>Bacteria</taxon>
        <taxon>Pseudomonadati</taxon>
        <taxon>Pseudomonadota</taxon>
        <taxon>Alphaproteobacteria</taxon>
        <taxon>Hyphomicrobiales</taxon>
        <taxon>Aurantimonadaceae</taxon>
        <taxon>Aureimonas</taxon>
    </lineage>
</organism>
<feature type="domain" description="EAL" evidence="4">
    <location>
        <begin position="489"/>
        <end position="745"/>
    </location>
</feature>
<dbReference type="PROSITE" id="PS50112">
    <property type="entry name" value="PAS"/>
    <property type="match status" value="1"/>
</dbReference>
<dbReference type="SMART" id="SM00267">
    <property type="entry name" value="GGDEF"/>
    <property type="match status" value="1"/>
</dbReference>
<dbReference type="Pfam" id="PF00990">
    <property type="entry name" value="GGDEF"/>
    <property type="match status" value="1"/>
</dbReference>
<dbReference type="Pfam" id="PF00563">
    <property type="entry name" value="EAL"/>
    <property type="match status" value="1"/>
</dbReference>
<dbReference type="PROSITE" id="PS50883">
    <property type="entry name" value="EAL"/>
    <property type="match status" value="1"/>
</dbReference>
<dbReference type="SUPFAM" id="SSF55785">
    <property type="entry name" value="PYP-like sensor domain (PAS domain)"/>
    <property type="match status" value="2"/>
</dbReference>
<name>A0A0P0Z3N9_9HYPH</name>
<dbReference type="PANTHER" id="PTHR44757:SF2">
    <property type="entry name" value="BIOFILM ARCHITECTURE MAINTENANCE PROTEIN MBAA"/>
    <property type="match status" value="1"/>
</dbReference>
<dbReference type="OrthoDB" id="9814202at2"/>
<dbReference type="NCBIfam" id="TIGR00254">
    <property type="entry name" value="GGDEF"/>
    <property type="match status" value="1"/>
</dbReference>
<evidence type="ECO:0000259" key="2">
    <source>
        <dbReference type="PROSITE" id="PS50112"/>
    </source>
</evidence>
<dbReference type="PROSITE" id="PS50113">
    <property type="entry name" value="PAC"/>
    <property type="match status" value="2"/>
</dbReference>
<feature type="domain" description="PAS" evidence="2">
    <location>
        <begin position="61"/>
        <end position="131"/>
    </location>
</feature>
<dbReference type="InterPro" id="IPR029787">
    <property type="entry name" value="Nucleotide_cyclase"/>
</dbReference>
<dbReference type="AlphaFoldDB" id="A0A0P0Z3N9"/>
<dbReference type="SMART" id="SM00091">
    <property type="entry name" value="PAS"/>
    <property type="match status" value="2"/>
</dbReference>
<dbReference type="Gene3D" id="3.30.70.270">
    <property type="match status" value="1"/>
</dbReference>
<dbReference type="CDD" id="cd00130">
    <property type="entry name" value="PAS"/>
    <property type="match status" value="2"/>
</dbReference>
<dbReference type="InterPro" id="IPR000160">
    <property type="entry name" value="GGDEF_dom"/>
</dbReference>
<evidence type="ECO:0000259" key="3">
    <source>
        <dbReference type="PROSITE" id="PS50113"/>
    </source>
</evidence>
<evidence type="ECO:0000259" key="5">
    <source>
        <dbReference type="PROSITE" id="PS50887"/>
    </source>
</evidence>
<dbReference type="SMART" id="SM00086">
    <property type="entry name" value="PAC"/>
    <property type="match status" value="2"/>
</dbReference>
<keyword evidence="1" id="KW-0812">Transmembrane</keyword>
<reference evidence="6" key="1">
    <citation type="journal article" date="2015" name="Proc. Natl. Acad. Sci. U.S.A.">
        <title>Bacterial clade with the ribosomal RNA operon on a small plasmid rather than the chromosome.</title>
        <authorList>
            <person name="Anda M."/>
            <person name="Ohtsubo Y."/>
            <person name="Okubo T."/>
            <person name="Sugawara M."/>
            <person name="Nagata Y."/>
            <person name="Tsuda M."/>
            <person name="Minamisawa K."/>
            <person name="Mitsui H."/>
        </authorList>
    </citation>
    <scope>NUCLEOTIDE SEQUENCE</scope>
    <source>
        <strain evidence="6">JCM 14755</strain>
    </source>
</reference>
<dbReference type="RefSeq" id="WP_062225791.1">
    <property type="nucleotide sequence ID" value="NZ_BBWR01000002.1"/>
</dbReference>
<protein>
    <submittedName>
        <fullName evidence="6">Diguanylate cyclase/phosphodiesterase with PAS/PAC sensor</fullName>
    </submittedName>
</protein>
<dbReference type="Pfam" id="PF08447">
    <property type="entry name" value="PAS_3"/>
    <property type="match status" value="2"/>
</dbReference>
<feature type="domain" description="PAC" evidence="3">
    <location>
        <begin position="263"/>
        <end position="315"/>
    </location>
</feature>
<dbReference type="InterPro" id="IPR043128">
    <property type="entry name" value="Rev_trsase/Diguanyl_cyclase"/>
</dbReference>
<dbReference type="SUPFAM" id="SSF141868">
    <property type="entry name" value="EAL domain-like"/>
    <property type="match status" value="1"/>
</dbReference>
<dbReference type="PANTHER" id="PTHR44757">
    <property type="entry name" value="DIGUANYLATE CYCLASE DGCP"/>
    <property type="match status" value="1"/>
</dbReference>
<dbReference type="InterPro" id="IPR035919">
    <property type="entry name" value="EAL_sf"/>
</dbReference>